<evidence type="ECO:0000313" key="2">
    <source>
        <dbReference type="Proteomes" id="UP000031737"/>
    </source>
</evidence>
<organism evidence="1 2">
    <name type="scientific">Trypanosoma rangeli SC58</name>
    <dbReference type="NCBI Taxonomy" id="429131"/>
    <lineage>
        <taxon>Eukaryota</taxon>
        <taxon>Discoba</taxon>
        <taxon>Euglenozoa</taxon>
        <taxon>Kinetoplastea</taxon>
        <taxon>Metakinetoplastina</taxon>
        <taxon>Trypanosomatida</taxon>
        <taxon>Trypanosomatidae</taxon>
        <taxon>Trypanosoma</taxon>
        <taxon>Herpetosoma</taxon>
    </lineage>
</organism>
<dbReference type="EMBL" id="AUPL01006052">
    <property type="protein sequence ID" value="ESL06276.1"/>
    <property type="molecule type" value="Genomic_DNA"/>
</dbReference>
<evidence type="ECO:0000313" key="1">
    <source>
        <dbReference type="EMBL" id="ESL06276.1"/>
    </source>
</evidence>
<keyword evidence="2" id="KW-1185">Reference proteome</keyword>
<name>A0A061IWL6_TRYRA</name>
<dbReference type="Proteomes" id="UP000031737">
    <property type="component" value="Unassembled WGS sequence"/>
</dbReference>
<dbReference type="SUPFAM" id="SSF50494">
    <property type="entry name" value="Trypsin-like serine proteases"/>
    <property type="match status" value="1"/>
</dbReference>
<reference evidence="1 2" key="1">
    <citation type="submission" date="2013-07" db="EMBL/GenBank/DDBJ databases">
        <authorList>
            <person name="Stoco P.H."/>
            <person name="Wagner G."/>
            <person name="Gerber A."/>
            <person name="Zaha A."/>
            <person name="Thompson C."/>
            <person name="Bartholomeu D.C."/>
            <person name="Luckemeyer D.D."/>
            <person name="Bahia D."/>
            <person name="Loreto E."/>
            <person name="Prestes E.B."/>
            <person name="Lima F.M."/>
            <person name="Rodrigues-Luiz G."/>
            <person name="Vallejo G.A."/>
            <person name="Filho J.F."/>
            <person name="Monteiro K.M."/>
            <person name="Tyler K.M."/>
            <person name="de Almeida L.G."/>
            <person name="Ortiz M.F."/>
            <person name="Siervo M.A."/>
            <person name="de Moraes M.H."/>
            <person name="Cunha O.L."/>
            <person name="Mendonca-Neto R."/>
            <person name="Silva R."/>
            <person name="Teixeira S.M."/>
            <person name="Murta S.M."/>
            <person name="Sincero T.C."/>
            <person name="Mendes T.A."/>
            <person name="Urmenyi T.P."/>
            <person name="Silva V.G."/>
            <person name="da Rocha W.D."/>
            <person name="Andersson B."/>
            <person name="Romanha A.J."/>
            <person name="Steindel M."/>
            <person name="de Vasconcelos A.T."/>
            <person name="Grisard E.C."/>
        </authorList>
    </citation>
    <scope>NUCLEOTIDE SEQUENCE [LARGE SCALE GENOMIC DNA]</scope>
    <source>
        <strain evidence="1 2">SC58</strain>
    </source>
</reference>
<evidence type="ECO:0008006" key="3">
    <source>
        <dbReference type="Google" id="ProtNLM"/>
    </source>
</evidence>
<comment type="caution">
    <text evidence="1">The sequence shown here is derived from an EMBL/GenBank/DDBJ whole genome shotgun (WGS) entry which is preliminary data.</text>
</comment>
<dbReference type="AlphaFoldDB" id="A0A061IWL6"/>
<dbReference type="OrthoDB" id="238486at2759"/>
<protein>
    <recommendedName>
        <fullName evidence="3">Serine protease</fullName>
    </recommendedName>
</protein>
<proteinExistence type="predicted"/>
<gene>
    <name evidence="1" type="ORF">TRSC58_06052</name>
</gene>
<dbReference type="VEuPathDB" id="TriTrypDB:TRSC58_06052"/>
<sequence length="199" mass="21438">MIRHGLFDAPSTLDPSSEVLKAMHALYWRGGFLGTCVAVSPRVLVTAGHHFNAVKDDVGDFAVRHPDMPETHVEHALKNVANDILVLWVDTDLDHIPLRGFLPPLQARVATVWLSTKWPHETIVSPGVVIESTLLNCVARGTVSTSGSSGAPVVDHFGDHVVGMHLTSNTRDGSRVSGFIPARKIVSILAEMGVSCRAV</sequence>
<accession>A0A061IWL6</accession>
<dbReference type="InterPro" id="IPR009003">
    <property type="entry name" value="Peptidase_S1_PA"/>
</dbReference>